<feature type="compositionally biased region" description="Acidic residues" evidence="1">
    <location>
        <begin position="168"/>
        <end position="180"/>
    </location>
</feature>
<dbReference type="PANTHER" id="PTHR11241:SF0">
    <property type="entry name" value="DEOXYURIDINE 5'-TRIPHOSPHATE NUCLEOTIDOHYDROLASE"/>
    <property type="match status" value="1"/>
</dbReference>
<dbReference type="SUPFAM" id="SSF51283">
    <property type="entry name" value="dUTPase-like"/>
    <property type="match status" value="2"/>
</dbReference>
<name>A0A8J5FNF1_ZINOF</name>
<dbReference type="InterPro" id="IPR036157">
    <property type="entry name" value="dUTPase-like_sf"/>
</dbReference>
<dbReference type="InterPro" id="IPR008181">
    <property type="entry name" value="dUTPase"/>
</dbReference>
<dbReference type="GO" id="GO:0046081">
    <property type="term" value="P:dUTP catabolic process"/>
    <property type="evidence" value="ECO:0007669"/>
    <property type="project" value="InterPro"/>
</dbReference>
<gene>
    <name evidence="2" type="ORF">ZIOFF_052370</name>
</gene>
<keyword evidence="3" id="KW-1185">Reference proteome</keyword>
<dbReference type="GO" id="GO:0006226">
    <property type="term" value="P:dUMP biosynthetic process"/>
    <property type="evidence" value="ECO:0007669"/>
    <property type="project" value="InterPro"/>
</dbReference>
<evidence type="ECO:0000256" key="1">
    <source>
        <dbReference type="SAM" id="MobiDB-lite"/>
    </source>
</evidence>
<organism evidence="2 3">
    <name type="scientific">Zingiber officinale</name>
    <name type="common">Ginger</name>
    <name type="synonym">Amomum zingiber</name>
    <dbReference type="NCBI Taxonomy" id="94328"/>
    <lineage>
        <taxon>Eukaryota</taxon>
        <taxon>Viridiplantae</taxon>
        <taxon>Streptophyta</taxon>
        <taxon>Embryophyta</taxon>
        <taxon>Tracheophyta</taxon>
        <taxon>Spermatophyta</taxon>
        <taxon>Magnoliopsida</taxon>
        <taxon>Liliopsida</taxon>
        <taxon>Zingiberales</taxon>
        <taxon>Zingiberaceae</taxon>
        <taxon>Zingiber</taxon>
    </lineage>
</organism>
<evidence type="ECO:0000313" key="2">
    <source>
        <dbReference type="EMBL" id="KAG6491038.1"/>
    </source>
</evidence>
<dbReference type="PANTHER" id="PTHR11241">
    <property type="entry name" value="DEOXYURIDINE 5'-TRIPHOSPHATE NUCLEOTIDOHYDROLASE"/>
    <property type="match status" value="1"/>
</dbReference>
<dbReference type="AlphaFoldDB" id="A0A8J5FNF1"/>
<dbReference type="GO" id="GO:0004170">
    <property type="term" value="F:dUTP diphosphatase activity"/>
    <property type="evidence" value="ECO:0007669"/>
    <property type="project" value="InterPro"/>
</dbReference>
<proteinExistence type="predicted"/>
<feature type="region of interest" description="Disordered" evidence="1">
    <location>
        <begin position="1"/>
        <end position="23"/>
    </location>
</feature>
<comment type="caution">
    <text evidence="2">The sequence shown here is derived from an EMBL/GenBank/DDBJ whole genome shotgun (WGS) entry which is preliminary data.</text>
</comment>
<protein>
    <submittedName>
        <fullName evidence="2">Uncharacterized protein</fullName>
    </submittedName>
</protein>
<accession>A0A8J5FNF1</accession>
<dbReference type="Proteomes" id="UP000734854">
    <property type="component" value="Unassembled WGS sequence"/>
</dbReference>
<dbReference type="EMBL" id="JACMSC010000014">
    <property type="protein sequence ID" value="KAG6491038.1"/>
    <property type="molecule type" value="Genomic_DNA"/>
</dbReference>
<dbReference type="GO" id="GO:0000287">
    <property type="term" value="F:magnesium ion binding"/>
    <property type="evidence" value="ECO:0007669"/>
    <property type="project" value="InterPro"/>
</dbReference>
<reference evidence="2 3" key="1">
    <citation type="submission" date="2020-08" db="EMBL/GenBank/DDBJ databases">
        <title>Plant Genome Project.</title>
        <authorList>
            <person name="Zhang R.-G."/>
        </authorList>
    </citation>
    <scope>NUCLEOTIDE SEQUENCE [LARGE SCALE GENOMIC DNA]</scope>
    <source>
        <tissue evidence="2">Rhizome</tissue>
    </source>
</reference>
<sequence>MAASTSRPPHYNQKDEEIQSDEEEVRSFHTLVVLIEKQLGVFSYQDDDQEEKEASTSEEFPYILVHQLSETATMLRRKTSGAAGFDLAADRTCVIEPRGRALEKHAIAVLVEKESSPDDPLENLAGDARPWASTVRSKDLSIDDSVPEDDFLEQIQYLASLTEPYPESAEDDADDDDQEEKEASTSEEFPYILVHQLSETATMLRRKTSGAAGFDLAADRTCVIEPRGRALVSLGAGELMGA</sequence>
<evidence type="ECO:0000313" key="3">
    <source>
        <dbReference type="Proteomes" id="UP000734854"/>
    </source>
</evidence>
<feature type="region of interest" description="Disordered" evidence="1">
    <location>
        <begin position="162"/>
        <end position="190"/>
    </location>
</feature>
<dbReference type="Gene3D" id="2.70.40.10">
    <property type="match status" value="2"/>
</dbReference>